<evidence type="ECO:0000313" key="1">
    <source>
        <dbReference type="EMBL" id="MFC7703361.1"/>
    </source>
</evidence>
<keyword evidence="2" id="KW-1185">Reference proteome</keyword>
<accession>A0ABW2UIJ6</accession>
<protein>
    <submittedName>
        <fullName evidence="1">Antifreeze protein</fullName>
    </submittedName>
</protein>
<comment type="caution">
    <text evidence="1">The sequence shown here is derived from an EMBL/GenBank/DDBJ whole genome shotgun (WGS) entry which is preliminary data.</text>
</comment>
<reference evidence="2" key="1">
    <citation type="journal article" date="2019" name="Int. J. Syst. Evol. Microbiol.">
        <title>The Global Catalogue of Microorganisms (GCM) 10K type strain sequencing project: providing services to taxonomists for standard genome sequencing and annotation.</title>
        <authorList>
            <consortium name="The Broad Institute Genomics Platform"/>
            <consortium name="The Broad Institute Genome Sequencing Center for Infectious Disease"/>
            <person name="Wu L."/>
            <person name="Ma J."/>
        </authorList>
    </citation>
    <scope>NUCLEOTIDE SEQUENCE [LARGE SCALE GENOMIC DNA]</scope>
    <source>
        <strain evidence="2">CGMCC 1.12750</strain>
    </source>
</reference>
<dbReference type="RefSeq" id="WP_377399523.1">
    <property type="nucleotide sequence ID" value="NZ_JBHTFQ010000002.1"/>
</dbReference>
<evidence type="ECO:0000313" key="2">
    <source>
        <dbReference type="Proteomes" id="UP001596516"/>
    </source>
</evidence>
<name>A0ABW2UIJ6_9RHOB</name>
<organism evidence="1 2">
    <name type="scientific">Plastorhodobacter daqingensis</name>
    <dbReference type="NCBI Taxonomy" id="1387281"/>
    <lineage>
        <taxon>Bacteria</taxon>
        <taxon>Pseudomonadati</taxon>
        <taxon>Pseudomonadota</taxon>
        <taxon>Alphaproteobacteria</taxon>
        <taxon>Rhodobacterales</taxon>
        <taxon>Paracoccaceae</taxon>
        <taxon>Plastorhodobacter</taxon>
    </lineage>
</organism>
<gene>
    <name evidence="1" type="ORF">ACFQXB_04030</name>
</gene>
<dbReference type="EMBL" id="JBHTFQ010000002">
    <property type="protein sequence ID" value="MFC7703361.1"/>
    <property type="molecule type" value="Genomic_DNA"/>
</dbReference>
<proteinExistence type="predicted"/>
<dbReference type="Proteomes" id="UP001596516">
    <property type="component" value="Unassembled WGS sequence"/>
</dbReference>
<sequence length="105" mass="11021">MKVATPVDYWRAGIAIWSMMAEAQAVITLRCLGMVGLWTAPPGEAARMVLEKQRAFAQSGRAAMAKAAAGGGPEAVAHAAVRPLGRVTAANVARLRKAGPRKPRT</sequence>